<dbReference type="AlphaFoldDB" id="A0A8J4VJ22"/>
<keyword evidence="1" id="KW-0472">Membrane</keyword>
<reference evidence="2" key="1">
    <citation type="submission" date="2020-03" db="EMBL/GenBank/DDBJ databases">
        <title>Castanea mollissima Vanexum genome sequencing.</title>
        <authorList>
            <person name="Staton M."/>
        </authorList>
    </citation>
    <scope>NUCLEOTIDE SEQUENCE</scope>
    <source>
        <tissue evidence="2">Leaf</tissue>
    </source>
</reference>
<organism evidence="2 3">
    <name type="scientific">Castanea mollissima</name>
    <name type="common">Chinese chestnut</name>
    <dbReference type="NCBI Taxonomy" id="60419"/>
    <lineage>
        <taxon>Eukaryota</taxon>
        <taxon>Viridiplantae</taxon>
        <taxon>Streptophyta</taxon>
        <taxon>Embryophyta</taxon>
        <taxon>Tracheophyta</taxon>
        <taxon>Spermatophyta</taxon>
        <taxon>Magnoliopsida</taxon>
        <taxon>eudicotyledons</taxon>
        <taxon>Gunneridae</taxon>
        <taxon>Pentapetalae</taxon>
        <taxon>rosids</taxon>
        <taxon>fabids</taxon>
        <taxon>Fagales</taxon>
        <taxon>Fagaceae</taxon>
        <taxon>Castanea</taxon>
    </lineage>
</organism>
<evidence type="ECO:0000313" key="3">
    <source>
        <dbReference type="Proteomes" id="UP000737018"/>
    </source>
</evidence>
<evidence type="ECO:0000256" key="1">
    <source>
        <dbReference type="SAM" id="Phobius"/>
    </source>
</evidence>
<protein>
    <submittedName>
        <fullName evidence="2">Uncharacterized protein</fullName>
    </submittedName>
</protein>
<sequence length="108" mass="12274">MMKFKRLTTEVGEGSLQMFGDEMFVEVFELNIMVVFVVMEMVLVLQYYGVPLHLLFVTSPQLKEFEARQSKEHCKESDANVQLLKAQVHRAVLDAHNGVISTMKPGAN</sequence>
<evidence type="ECO:0000313" key="2">
    <source>
        <dbReference type="EMBL" id="KAF3951149.1"/>
    </source>
</evidence>
<dbReference type="Proteomes" id="UP000737018">
    <property type="component" value="Unassembled WGS sequence"/>
</dbReference>
<gene>
    <name evidence="2" type="ORF">CMV_023169</name>
</gene>
<comment type="caution">
    <text evidence="2">The sequence shown here is derived from an EMBL/GenBank/DDBJ whole genome shotgun (WGS) entry which is preliminary data.</text>
</comment>
<feature type="transmembrane region" description="Helical" evidence="1">
    <location>
        <begin position="27"/>
        <end position="48"/>
    </location>
</feature>
<keyword evidence="3" id="KW-1185">Reference proteome</keyword>
<accession>A0A8J4VJ22</accession>
<dbReference type="EMBL" id="JRKL02005083">
    <property type="protein sequence ID" value="KAF3951149.1"/>
    <property type="molecule type" value="Genomic_DNA"/>
</dbReference>
<keyword evidence="1" id="KW-0812">Transmembrane</keyword>
<keyword evidence="1" id="KW-1133">Transmembrane helix</keyword>
<proteinExistence type="predicted"/>
<name>A0A8J4VJ22_9ROSI</name>